<keyword evidence="1" id="KW-0349">Heme</keyword>
<dbReference type="GO" id="GO:0005344">
    <property type="term" value="F:oxygen carrier activity"/>
    <property type="evidence" value="ECO:0007669"/>
    <property type="project" value="UniProtKB-KW"/>
</dbReference>
<evidence type="ECO:0000313" key="3">
    <source>
        <dbReference type="EMBL" id="TMW68601.1"/>
    </source>
</evidence>
<evidence type="ECO:0000259" key="2">
    <source>
        <dbReference type="Pfam" id="PF00042"/>
    </source>
</evidence>
<dbReference type="Proteomes" id="UP000794436">
    <property type="component" value="Unassembled WGS sequence"/>
</dbReference>
<sequence length="206" mass="23948">MGAVPSRLKRASRRYLKGRGPKRLTREQQHMIKQYLPDFKYYEPATGLHRRPIASSHWESVFRRSSRFSDSSTVISHSSRSSHASIECRIRQLFDAFYIYLDHNAPHLKHVFRASLHVRSKVLVHISAGIRFLLTSEKMEEKMTELTKIHARFGVEKEFYNPLGNALIHAMKETSDGIWSNEIEDAWRRLFTHCSAVLLVYHGQAA</sequence>
<comment type="similarity">
    <text evidence="1">Belongs to the globin family.</text>
</comment>
<keyword evidence="4" id="KW-1185">Reference proteome</keyword>
<dbReference type="SUPFAM" id="SSF46458">
    <property type="entry name" value="Globin-like"/>
    <property type="match status" value="1"/>
</dbReference>
<proteinExistence type="inferred from homology"/>
<comment type="caution">
    <text evidence="3">The sequence shown here is derived from an EMBL/GenBank/DDBJ whole genome shotgun (WGS) entry which is preliminary data.</text>
</comment>
<dbReference type="InterPro" id="IPR000971">
    <property type="entry name" value="Globin"/>
</dbReference>
<dbReference type="EMBL" id="SPLM01000002">
    <property type="protein sequence ID" value="TMW68601.1"/>
    <property type="molecule type" value="Genomic_DNA"/>
</dbReference>
<dbReference type="InterPro" id="IPR009050">
    <property type="entry name" value="Globin-like_sf"/>
</dbReference>
<accession>A0A8K1CRQ7</accession>
<dbReference type="InterPro" id="IPR044399">
    <property type="entry name" value="Mb-like_M"/>
</dbReference>
<evidence type="ECO:0000256" key="1">
    <source>
        <dbReference type="RuleBase" id="RU000356"/>
    </source>
</evidence>
<dbReference type="CDD" id="cd01040">
    <property type="entry name" value="Mb-like"/>
    <property type="match status" value="1"/>
</dbReference>
<keyword evidence="1" id="KW-0813">Transport</keyword>
<reference evidence="3" key="1">
    <citation type="submission" date="2019-03" db="EMBL/GenBank/DDBJ databases">
        <title>Long read genome sequence of the mycoparasitic Pythium oligandrum ATCC 38472 isolated from sugarbeet rhizosphere.</title>
        <authorList>
            <person name="Gaulin E."/>
        </authorList>
    </citation>
    <scope>NUCLEOTIDE SEQUENCE</scope>
    <source>
        <strain evidence="3">ATCC 38472_TT</strain>
    </source>
</reference>
<organism evidence="3 4">
    <name type="scientific">Pythium oligandrum</name>
    <name type="common">Mycoparasitic fungus</name>
    <dbReference type="NCBI Taxonomy" id="41045"/>
    <lineage>
        <taxon>Eukaryota</taxon>
        <taxon>Sar</taxon>
        <taxon>Stramenopiles</taxon>
        <taxon>Oomycota</taxon>
        <taxon>Peronosporomycetes</taxon>
        <taxon>Pythiales</taxon>
        <taxon>Pythiaceae</taxon>
        <taxon>Pythium</taxon>
    </lineage>
</organism>
<keyword evidence="1" id="KW-0408">Iron</keyword>
<protein>
    <recommendedName>
        <fullName evidence="2">Globin domain-containing protein</fullName>
    </recommendedName>
</protein>
<dbReference type="GO" id="GO:0019825">
    <property type="term" value="F:oxygen binding"/>
    <property type="evidence" value="ECO:0007669"/>
    <property type="project" value="InterPro"/>
</dbReference>
<keyword evidence="1" id="KW-0561">Oxygen transport</keyword>
<dbReference type="GO" id="GO:0020037">
    <property type="term" value="F:heme binding"/>
    <property type="evidence" value="ECO:0007669"/>
    <property type="project" value="InterPro"/>
</dbReference>
<dbReference type="InterPro" id="IPR012292">
    <property type="entry name" value="Globin/Proto"/>
</dbReference>
<dbReference type="OrthoDB" id="436496at2759"/>
<dbReference type="Pfam" id="PF00042">
    <property type="entry name" value="Globin"/>
    <property type="match status" value="1"/>
</dbReference>
<dbReference type="Gene3D" id="1.10.490.10">
    <property type="entry name" value="Globins"/>
    <property type="match status" value="1"/>
</dbReference>
<keyword evidence="1" id="KW-0479">Metal-binding</keyword>
<feature type="domain" description="Globin" evidence="2">
    <location>
        <begin position="121"/>
        <end position="197"/>
    </location>
</feature>
<evidence type="ECO:0000313" key="4">
    <source>
        <dbReference type="Proteomes" id="UP000794436"/>
    </source>
</evidence>
<gene>
    <name evidence="3" type="ORF">Poli38472_006069</name>
</gene>
<dbReference type="AlphaFoldDB" id="A0A8K1CRQ7"/>
<name>A0A8K1CRQ7_PYTOL</name>